<keyword evidence="3" id="KW-1185">Reference proteome</keyword>
<dbReference type="EMBL" id="CP127162">
    <property type="protein sequence ID" value="WIV17520.1"/>
    <property type="molecule type" value="Genomic_DNA"/>
</dbReference>
<proteinExistence type="predicted"/>
<reference evidence="2 3" key="1">
    <citation type="submission" date="2023-06" db="EMBL/GenBank/DDBJ databases">
        <title>Paenibacillus polygonum sp. nov., an endophytic bacterium, isolated from Polygonum lapathifolium L. in Nanji Wetland National Nature Reserve, South of Poyang Lake, Jiangxi Province, China.</title>
        <authorList>
            <person name="Yu Z."/>
        </authorList>
    </citation>
    <scope>NUCLEOTIDE SEQUENCE [LARGE SCALE GENOMIC DNA]</scope>
    <source>
        <strain evidence="2 3">C31</strain>
    </source>
</reference>
<keyword evidence="1" id="KW-0472">Membrane</keyword>
<keyword evidence="1" id="KW-1133">Transmembrane helix</keyword>
<dbReference type="Proteomes" id="UP001236415">
    <property type="component" value="Chromosome"/>
</dbReference>
<dbReference type="RefSeq" id="WP_285742023.1">
    <property type="nucleotide sequence ID" value="NZ_CP127162.1"/>
</dbReference>
<gene>
    <name evidence="2" type="ORF">QPK24_13905</name>
</gene>
<evidence type="ECO:0008006" key="4">
    <source>
        <dbReference type="Google" id="ProtNLM"/>
    </source>
</evidence>
<evidence type="ECO:0000313" key="3">
    <source>
        <dbReference type="Proteomes" id="UP001236415"/>
    </source>
</evidence>
<accession>A0ABY8WWY8</accession>
<sequence length="171" mass="19524">MLLHIVKRDFQRNKIITTILFVFIMLSALLMATASHVLMELTSSLNNLLSLSKAPHFVQMHAGPIDEKGIEDFVKTDPLVKEQQTVEMLRMDGSNVFIGSSEQPEANSVMDIGFVRQSGFFRFFIEFRESSYSGGPRRDCSAYLLHAAEEPQTWRYGPHSNRAFQTRVYNC</sequence>
<organism evidence="2 3">
    <name type="scientific">Paenibacillus polygoni</name>
    <dbReference type="NCBI Taxonomy" id="3050112"/>
    <lineage>
        <taxon>Bacteria</taxon>
        <taxon>Bacillati</taxon>
        <taxon>Bacillota</taxon>
        <taxon>Bacilli</taxon>
        <taxon>Bacillales</taxon>
        <taxon>Paenibacillaceae</taxon>
        <taxon>Paenibacillus</taxon>
    </lineage>
</organism>
<protein>
    <recommendedName>
        <fullName evidence="4">ABC transport system permease protein</fullName>
    </recommendedName>
</protein>
<evidence type="ECO:0000313" key="2">
    <source>
        <dbReference type="EMBL" id="WIV17520.1"/>
    </source>
</evidence>
<evidence type="ECO:0000256" key="1">
    <source>
        <dbReference type="SAM" id="Phobius"/>
    </source>
</evidence>
<keyword evidence="1" id="KW-0812">Transmembrane</keyword>
<feature type="transmembrane region" description="Helical" evidence="1">
    <location>
        <begin position="15"/>
        <end position="39"/>
    </location>
</feature>
<name>A0ABY8WWY8_9BACL</name>